<keyword evidence="7" id="KW-1185">Reference proteome</keyword>
<dbReference type="InterPro" id="IPR058792">
    <property type="entry name" value="Beta-barrel_RND_2"/>
</dbReference>
<name>A0ABS6G225_9FIRM</name>
<feature type="domain" description="CzcB-like barrel-sandwich hybrid" evidence="4">
    <location>
        <begin position="69"/>
        <end position="248"/>
    </location>
</feature>
<evidence type="ECO:0000313" key="6">
    <source>
        <dbReference type="EMBL" id="MBU5676521.1"/>
    </source>
</evidence>
<feature type="coiled-coil region" evidence="2">
    <location>
        <begin position="136"/>
        <end position="213"/>
    </location>
</feature>
<gene>
    <name evidence="6" type="ORF">KQI88_08835</name>
</gene>
<evidence type="ECO:0000259" key="5">
    <source>
        <dbReference type="Pfam" id="PF25989"/>
    </source>
</evidence>
<evidence type="ECO:0000259" key="3">
    <source>
        <dbReference type="Pfam" id="PF25954"/>
    </source>
</evidence>
<comment type="similarity">
    <text evidence="1">Belongs to the membrane fusion protein (MFP) (TC 8.A.1) family.</text>
</comment>
<reference evidence="6 7" key="1">
    <citation type="submission" date="2021-06" db="EMBL/GenBank/DDBJ databases">
        <authorList>
            <person name="Sun Q."/>
            <person name="Li D."/>
        </authorList>
    </citation>
    <scope>NUCLEOTIDE SEQUENCE [LARGE SCALE GENOMIC DNA]</scope>
    <source>
        <strain evidence="6 7">MSJ-5</strain>
    </source>
</reference>
<organism evidence="6 7">
    <name type="scientific">Alkaliphilus flagellatus</name>
    <dbReference type="NCBI Taxonomy" id="2841507"/>
    <lineage>
        <taxon>Bacteria</taxon>
        <taxon>Bacillati</taxon>
        <taxon>Bacillota</taxon>
        <taxon>Clostridia</taxon>
        <taxon>Peptostreptococcales</taxon>
        <taxon>Natronincolaceae</taxon>
        <taxon>Alkaliphilus</taxon>
    </lineage>
</organism>
<evidence type="ECO:0000256" key="2">
    <source>
        <dbReference type="SAM" id="Coils"/>
    </source>
</evidence>
<proteinExistence type="inferred from homology"/>
<dbReference type="Pfam" id="PF25973">
    <property type="entry name" value="BSH_CzcB"/>
    <property type="match status" value="1"/>
</dbReference>
<dbReference type="Pfam" id="PF25954">
    <property type="entry name" value="Beta-barrel_RND_2"/>
    <property type="match status" value="1"/>
</dbReference>
<feature type="domain" description="CusB-like beta-barrel" evidence="3">
    <location>
        <begin position="252"/>
        <end position="327"/>
    </location>
</feature>
<evidence type="ECO:0000313" key="7">
    <source>
        <dbReference type="Proteomes" id="UP000779508"/>
    </source>
</evidence>
<accession>A0ABS6G225</accession>
<dbReference type="Proteomes" id="UP000779508">
    <property type="component" value="Unassembled WGS sequence"/>
</dbReference>
<dbReference type="RefSeq" id="WP_216416347.1">
    <property type="nucleotide sequence ID" value="NZ_JAHLQK010000003.1"/>
</dbReference>
<dbReference type="NCBIfam" id="TIGR01730">
    <property type="entry name" value="RND_mfp"/>
    <property type="match status" value="1"/>
</dbReference>
<protein>
    <submittedName>
        <fullName evidence="6">Efflux RND transporter periplasmic adaptor subunit</fullName>
    </submittedName>
</protein>
<comment type="caution">
    <text evidence="6">The sequence shown here is derived from an EMBL/GenBank/DDBJ whole genome shotgun (WGS) entry which is preliminary data.</text>
</comment>
<dbReference type="InterPro" id="IPR058647">
    <property type="entry name" value="BSH_CzcB-like"/>
</dbReference>
<feature type="domain" description="YknX-like C-terminal permuted SH3-like" evidence="5">
    <location>
        <begin position="339"/>
        <end position="402"/>
    </location>
</feature>
<dbReference type="PANTHER" id="PTHR30469">
    <property type="entry name" value="MULTIDRUG RESISTANCE PROTEIN MDTA"/>
    <property type="match status" value="1"/>
</dbReference>
<dbReference type="Pfam" id="PF25989">
    <property type="entry name" value="YknX_C"/>
    <property type="match status" value="1"/>
</dbReference>
<dbReference type="PROSITE" id="PS51257">
    <property type="entry name" value="PROKAR_LIPOPROTEIN"/>
    <property type="match status" value="1"/>
</dbReference>
<dbReference type="InterPro" id="IPR058637">
    <property type="entry name" value="YknX-like_C"/>
</dbReference>
<dbReference type="PANTHER" id="PTHR30469:SF15">
    <property type="entry name" value="HLYD FAMILY OF SECRETION PROTEINS"/>
    <property type="match status" value="1"/>
</dbReference>
<sequence>MSRKLKSSILLVIMLLGVVGLISGCSSSTEASQGQEEENYIPVAIEKATVNNIGNEIKINGKTFANEEIAVIPKVPGIVTNINVKLGDIVEKGTVLFTIEQEDISKSVEQAANGVELANKGVAQAENGFKTANINYELNKEKIENAQLNLERTKKLYEEGAISKSQLEQAELAASDKSLEAIKGQVDQAKISYEQALNQLRQAEISYEQVQSNLSNTVVTAPIGGVVSDLTVKEGQLASNAQPAATIAQMDKVYIQMNVVENMVNKLKLGQEVVVNVPAALNEEATSTISYISPTADPRSQLYPVKVYIHNQDNNIRPGMNGEVKLDLDQVESATVIKRNAVLDRDGKNLVYVVEGDKAVERVVTIGLDTGDYVEIKEGIKEGEQVIVEGQHYVEDGTKVKVVRGE</sequence>
<dbReference type="EMBL" id="JAHLQK010000003">
    <property type="protein sequence ID" value="MBU5676521.1"/>
    <property type="molecule type" value="Genomic_DNA"/>
</dbReference>
<keyword evidence="2" id="KW-0175">Coiled coil</keyword>
<evidence type="ECO:0000256" key="1">
    <source>
        <dbReference type="ARBA" id="ARBA00009477"/>
    </source>
</evidence>
<dbReference type="InterPro" id="IPR006143">
    <property type="entry name" value="RND_pump_MFP"/>
</dbReference>
<evidence type="ECO:0000259" key="4">
    <source>
        <dbReference type="Pfam" id="PF25973"/>
    </source>
</evidence>